<organism evidence="14 15">
    <name type="scientific">Candidatus Scatomorpha intestinavium</name>
    <dbReference type="NCBI Taxonomy" id="2840922"/>
    <lineage>
        <taxon>Bacteria</taxon>
        <taxon>Bacillati</taxon>
        <taxon>Bacillota</taxon>
        <taxon>Clostridia</taxon>
        <taxon>Eubacteriales</taxon>
        <taxon>Candidatus Scatomorpha</taxon>
    </lineage>
</organism>
<dbReference type="PANTHER" id="PTHR30153:SF2">
    <property type="entry name" value="REPLICATIVE DNA HELICASE"/>
    <property type="match status" value="1"/>
</dbReference>
<dbReference type="SUPFAM" id="SSF48024">
    <property type="entry name" value="N-terminal domain of DnaB helicase"/>
    <property type="match status" value="1"/>
</dbReference>
<dbReference type="Gene3D" id="1.10.860.10">
    <property type="entry name" value="DNAb Helicase, Chain A"/>
    <property type="match status" value="1"/>
</dbReference>
<dbReference type="Pfam" id="PF00772">
    <property type="entry name" value="DnaB"/>
    <property type="match status" value="1"/>
</dbReference>
<dbReference type="GO" id="GO:0016787">
    <property type="term" value="F:hydrolase activity"/>
    <property type="evidence" value="ECO:0007669"/>
    <property type="project" value="UniProtKB-KW"/>
</dbReference>
<keyword evidence="7 12" id="KW-0067">ATP-binding</keyword>
<evidence type="ECO:0000259" key="13">
    <source>
        <dbReference type="PROSITE" id="PS51199"/>
    </source>
</evidence>
<evidence type="ECO:0000256" key="12">
    <source>
        <dbReference type="RuleBase" id="RU362085"/>
    </source>
</evidence>
<reference evidence="14" key="1">
    <citation type="submission" date="2020-10" db="EMBL/GenBank/DDBJ databases">
        <authorList>
            <person name="Gilroy R."/>
        </authorList>
    </citation>
    <scope>NUCLEOTIDE SEQUENCE</scope>
    <source>
        <strain evidence="14">ChiBcolR7-354</strain>
    </source>
</reference>
<evidence type="ECO:0000256" key="9">
    <source>
        <dbReference type="ARBA" id="ARBA00023235"/>
    </source>
</evidence>
<dbReference type="GO" id="GO:0043139">
    <property type="term" value="F:5'-3' DNA helicase activity"/>
    <property type="evidence" value="ECO:0007669"/>
    <property type="project" value="UniProtKB-EC"/>
</dbReference>
<dbReference type="InterPro" id="IPR036185">
    <property type="entry name" value="DNA_heli_DnaB-like_N_sf"/>
</dbReference>
<dbReference type="CDD" id="cd00984">
    <property type="entry name" value="DnaB_C"/>
    <property type="match status" value="1"/>
</dbReference>
<name>A0A9D1CSQ7_9FIRM</name>
<dbReference type="PANTHER" id="PTHR30153">
    <property type="entry name" value="REPLICATIVE DNA HELICASE DNAB"/>
    <property type="match status" value="1"/>
</dbReference>
<evidence type="ECO:0000256" key="8">
    <source>
        <dbReference type="ARBA" id="ARBA00023125"/>
    </source>
</evidence>
<dbReference type="EC" id="5.6.2.3" evidence="11 12"/>
<dbReference type="EMBL" id="DVGA01000063">
    <property type="protein sequence ID" value="HIQ78861.1"/>
    <property type="molecule type" value="Genomic_DNA"/>
</dbReference>
<dbReference type="GO" id="GO:0005829">
    <property type="term" value="C:cytosol"/>
    <property type="evidence" value="ECO:0007669"/>
    <property type="project" value="TreeGrafter"/>
</dbReference>
<evidence type="ECO:0000256" key="5">
    <source>
        <dbReference type="ARBA" id="ARBA00022801"/>
    </source>
</evidence>
<dbReference type="PROSITE" id="PS51199">
    <property type="entry name" value="SF4_HELICASE"/>
    <property type="match status" value="1"/>
</dbReference>
<comment type="catalytic activity">
    <reaction evidence="10 12">
        <text>ATP + H2O = ADP + phosphate + H(+)</text>
        <dbReference type="Rhea" id="RHEA:13065"/>
        <dbReference type="ChEBI" id="CHEBI:15377"/>
        <dbReference type="ChEBI" id="CHEBI:15378"/>
        <dbReference type="ChEBI" id="CHEBI:30616"/>
        <dbReference type="ChEBI" id="CHEBI:43474"/>
        <dbReference type="ChEBI" id="CHEBI:456216"/>
        <dbReference type="EC" id="5.6.2.3"/>
    </reaction>
</comment>
<evidence type="ECO:0000256" key="6">
    <source>
        <dbReference type="ARBA" id="ARBA00022806"/>
    </source>
</evidence>
<evidence type="ECO:0000256" key="7">
    <source>
        <dbReference type="ARBA" id="ARBA00022840"/>
    </source>
</evidence>
<comment type="similarity">
    <text evidence="1 12">Belongs to the helicase family. DnaB subfamily.</text>
</comment>
<evidence type="ECO:0000256" key="4">
    <source>
        <dbReference type="ARBA" id="ARBA00022741"/>
    </source>
</evidence>
<evidence type="ECO:0000313" key="14">
    <source>
        <dbReference type="EMBL" id="HIQ78861.1"/>
    </source>
</evidence>
<dbReference type="AlphaFoldDB" id="A0A9D1CSQ7"/>
<dbReference type="GO" id="GO:0006269">
    <property type="term" value="P:DNA replication, synthesis of primer"/>
    <property type="evidence" value="ECO:0007669"/>
    <property type="project" value="UniProtKB-UniRule"/>
</dbReference>
<keyword evidence="9" id="KW-0413">Isomerase</keyword>
<keyword evidence="4 12" id="KW-0547">Nucleotide-binding</keyword>
<accession>A0A9D1CSQ7</accession>
<dbReference type="NCBIfam" id="TIGR00665">
    <property type="entry name" value="DnaB"/>
    <property type="match status" value="1"/>
</dbReference>
<feature type="domain" description="SF4 helicase" evidence="13">
    <location>
        <begin position="178"/>
        <end position="445"/>
    </location>
</feature>
<keyword evidence="5 12" id="KW-0378">Hydrolase</keyword>
<dbReference type="InterPro" id="IPR007694">
    <property type="entry name" value="DNA_helicase_DnaB-like_C"/>
</dbReference>
<dbReference type="InterPro" id="IPR007693">
    <property type="entry name" value="DNA_helicase_DnaB-like_N"/>
</dbReference>
<evidence type="ECO:0000313" key="15">
    <source>
        <dbReference type="Proteomes" id="UP000824262"/>
    </source>
</evidence>
<keyword evidence="3 12" id="KW-0235">DNA replication</keyword>
<dbReference type="GO" id="GO:1990077">
    <property type="term" value="C:primosome complex"/>
    <property type="evidence" value="ECO:0007669"/>
    <property type="project" value="UniProtKB-UniRule"/>
</dbReference>
<protein>
    <recommendedName>
        <fullName evidence="11 12">Replicative DNA helicase</fullName>
        <ecNumber evidence="11 12">5.6.2.3</ecNumber>
    </recommendedName>
</protein>
<keyword evidence="6 12" id="KW-0347">Helicase</keyword>
<dbReference type="SUPFAM" id="SSF52540">
    <property type="entry name" value="P-loop containing nucleoside triphosphate hydrolases"/>
    <property type="match status" value="1"/>
</dbReference>
<proteinExistence type="inferred from homology"/>
<evidence type="ECO:0000256" key="10">
    <source>
        <dbReference type="ARBA" id="ARBA00048954"/>
    </source>
</evidence>
<dbReference type="GO" id="GO:0005524">
    <property type="term" value="F:ATP binding"/>
    <property type="evidence" value="ECO:0007669"/>
    <property type="project" value="UniProtKB-UniRule"/>
</dbReference>
<reference evidence="14" key="2">
    <citation type="journal article" date="2021" name="PeerJ">
        <title>Extensive microbial diversity within the chicken gut microbiome revealed by metagenomics and culture.</title>
        <authorList>
            <person name="Gilroy R."/>
            <person name="Ravi A."/>
            <person name="Getino M."/>
            <person name="Pursley I."/>
            <person name="Horton D.L."/>
            <person name="Alikhan N.F."/>
            <person name="Baker D."/>
            <person name="Gharbi K."/>
            <person name="Hall N."/>
            <person name="Watson M."/>
            <person name="Adriaenssens E.M."/>
            <person name="Foster-Nyarko E."/>
            <person name="Jarju S."/>
            <person name="Secka A."/>
            <person name="Antonio M."/>
            <person name="Oren A."/>
            <person name="Chaudhuri R.R."/>
            <person name="La Ragione R."/>
            <person name="Hildebrand F."/>
            <person name="Pallen M.J."/>
        </authorList>
    </citation>
    <scope>NUCLEOTIDE SEQUENCE</scope>
    <source>
        <strain evidence="14">ChiBcolR7-354</strain>
    </source>
</reference>
<dbReference type="Gene3D" id="3.40.50.300">
    <property type="entry name" value="P-loop containing nucleotide triphosphate hydrolases"/>
    <property type="match status" value="1"/>
</dbReference>
<evidence type="ECO:0000256" key="2">
    <source>
        <dbReference type="ARBA" id="ARBA00022515"/>
    </source>
</evidence>
<dbReference type="InterPro" id="IPR027417">
    <property type="entry name" value="P-loop_NTPase"/>
</dbReference>
<evidence type="ECO:0000256" key="1">
    <source>
        <dbReference type="ARBA" id="ARBA00008428"/>
    </source>
</evidence>
<keyword evidence="8 12" id="KW-0238">DNA-binding</keyword>
<sequence>MNELLGRQAPHSASAEQAVLGSMLIDPQCISEVIDKVKADDFYIQQNREIFETMFAMFAYGQTIDPVTVLDQMRVRGVYKEGSSQQYLMELMQITPTAANVLEYAAIVRDRALLRGLAQAADEINSMVYEGAGEADAMLEAAEKKIYALRKDRNTGGLTPVSVVVQNVYNQLSEAAASESAVPGLTTGIGDLDHTILGMGPGDLILVASRPGMGKTSIGLNIAMHVAKTSKKTVAVFSLEMTREQLVTRLLAGEALVDSQKLQTGRLSSDEWRRISSAASVLSATDMRIDDNPSLTVSDMNAQCRRLQNLGLVMVDYLQLMQSAGSGHSWSNESRTQAVSDISRMMKIMAKELGVPVLCLSQLSRANEARQNKRPMLSDLRESGAIEQDADVVIGLYREGYYNTECENPNEAEAIILKNRRGSIKTLKLMWLPEYTTFAAMTRRQEDD</sequence>
<evidence type="ECO:0000256" key="3">
    <source>
        <dbReference type="ARBA" id="ARBA00022705"/>
    </source>
</evidence>
<gene>
    <name evidence="14" type="primary">dnaB</name>
    <name evidence="14" type="ORF">IAB77_06340</name>
</gene>
<comment type="function">
    <text evidence="12">The main replicative DNA helicase, it participates in initiation and elongation during chromosome replication. Travels ahead of the DNA replisome, separating dsDNA into templates for DNA synthesis. A processive ATP-dependent 5'-3' DNA helicase it has DNA-dependent ATPase activity.</text>
</comment>
<dbReference type="InterPro" id="IPR007692">
    <property type="entry name" value="DNA_helicase_DnaB"/>
</dbReference>
<evidence type="ECO:0000256" key="11">
    <source>
        <dbReference type="NCBIfam" id="TIGR00665"/>
    </source>
</evidence>
<dbReference type="Pfam" id="PF03796">
    <property type="entry name" value="DnaB_C"/>
    <property type="match status" value="1"/>
</dbReference>
<comment type="caution">
    <text evidence="14">The sequence shown here is derived from an EMBL/GenBank/DDBJ whole genome shotgun (WGS) entry which is preliminary data.</text>
</comment>
<dbReference type="GO" id="GO:0003677">
    <property type="term" value="F:DNA binding"/>
    <property type="evidence" value="ECO:0007669"/>
    <property type="project" value="UniProtKB-UniRule"/>
</dbReference>
<dbReference type="InterPro" id="IPR016136">
    <property type="entry name" value="DNA_helicase_N/primase_C"/>
</dbReference>
<dbReference type="Proteomes" id="UP000824262">
    <property type="component" value="Unassembled WGS sequence"/>
</dbReference>
<keyword evidence="2 12" id="KW-0639">Primosome</keyword>